<dbReference type="PRINTS" id="PR00184">
    <property type="entry name" value="NEISSPPORIN"/>
</dbReference>
<evidence type="ECO:0000259" key="11">
    <source>
        <dbReference type="Pfam" id="PF13609"/>
    </source>
</evidence>
<keyword evidence="3" id="KW-0813">Transport</keyword>
<protein>
    <submittedName>
        <fullName evidence="12">Porin</fullName>
    </submittedName>
</protein>
<dbReference type="EMBL" id="QWEX01000003">
    <property type="protein sequence ID" value="RXV65034.1"/>
    <property type="molecule type" value="Genomic_DNA"/>
</dbReference>
<comment type="subunit">
    <text evidence="2">Homotrimer.</text>
</comment>
<keyword evidence="7" id="KW-0406">Ion transport</keyword>
<dbReference type="SUPFAM" id="SSF56935">
    <property type="entry name" value="Porins"/>
    <property type="match status" value="1"/>
</dbReference>
<keyword evidence="10" id="KW-0998">Cell outer membrane</keyword>
<dbReference type="CDD" id="cd00342">
    <property type="entry name" value="gram_neg_porins"/>
    <property type="match status" value="1"/>
</dbReference>
<reference evidence="12 13" key="1">
    <citation type="submission" date="2018-08" db="EMBL/GenBank/DDBJ databases">
        <title>Mountain-cultivated ginseng endophyte, Burkholderia stabilis and its activity against ginseng root rot disease.</title>
        <authorList>
            <person name="Tapan Kumar M."/>
            <person name="Bae H."/>
            <person name="Shanmugam G."/>
            <person name="Jeon J."/>
        </authorList>
    </citation>
    <scope>NUCLEOTIDE SEQUENCE [LARGE SCALE GENOMIC DNA]</scope>
    <source>
        <strain evidence="12 13">EB159</strain>
    </source>
</reference>
<evidence type="ECO:0000256" key="2">
    <source>
        <dbReference type="ARBA" id="ARBA00011233"/>
    </source>
</evidence>
<dbReference type="PRINTS" id="PR00182">
    <property type="entry name" value="ECOLNEIPORIN"/>
</dbReference>
<keyword evidence="6" id="KW-0732">Signal</keyword>
<dbReference type="GO" id="GO:0046930">
    <property type="term" value="C:pore complex"/>
    <property type="evidence" value="ECO:0007669"/>
    <property type="project" value="UniProtKB-KW"/>
</dbReference>
<proteinExistence type="predicted"/>
<evidence type="ECO:0000313" key="12">
    <source>
        <dbReference type="EMBL" id="RXV65034.1"/>
    </source>
</evidence>
<dbReference type="InterPro" id="IPR001702">
    <property type="entry name" value="Porin_Gram-ve"/>
</dbReference>
<evidence type="ECO:0000256" key="4">
    <source>
        <dbReference type="ARBA" id="ARBA00022452"/>
    </source>
</evidence>
<evidence type="ECO:0000256" key="6">
    <source>
        <dbReference type="ARBA" id="ARBA00022729"/>
    </source>
</evidence>
<evidence type="ECO:0000256" key="9">
    <source>
        <dbReference type="ARBA" id="ARBA00023136"/>
    </source>
</evidence>
<organism evidence="12 13">
    <name type="scientific">Burkholderia stabilis</name>
    <dbReference type="NCBI Taxonomy" id="95485"/>
    <lineage>
        <taxon>Bacteria</taxon>
        <taxon>Pseudomonadati</taxon>
        <taxon>Pseudomonadota</taxon>
        <taxon>Betaproteobacteria</taxon>
        <taxon>Burkholderiales</taxon>
        <taxon>Burkholderiaceae</taxon>
        <taxon>Burkholderia</taxon>
        <taxon>Burkholderia cepacia complex</taxon>
    </lineage>
</organism>
<evidence type="ECO:0000256" key="3">
    <source>
        <dbReference type="ARBA" id="ARBA00022448"/>
    </source>
</evidence>
<comment type="subcellular location">
    <subcellularLocation>
        <location evidence="1">Cell outer membrane</location>
        <topology evidence="1">Multi-pass membrane protein</topology>
    </subcellularLocation>
</comment>
<dbReference type="InterPro" id="IPR033900">
    <property type="entry name" value="Gram_neg_porin_domain"/>
</dbReference>
<evidence type="ECO:0000256" key="10">
    <source>
        <dbReference type="ARBA" id="ARBA00023237"/>
    </source>
</evidence>
<dbReference type="Pfam" id="PF13609">
    <property type="entry name" value="Porin_4"/>
    <property type="match status" value="1"/>
</dbReference>
<comment type="caution">
    <text evidence="12">The sequence shown here is derived from an EMBL/GenBank/DDBJ whole genome shotgun (WGS) entry which is preliminary data.</text>
</comment>
<sequence>MKVSGDIKSCGRSTLVGLALVGFGITANAQSSVTLYGVVDAGLLYTTKSLNTATGGNAGHQYSMLDSGSGASRFGIKGSEDLGGGMKAIFTLESGISMAKGGSGNSNGNLFGRQAWVGLTSGFGTVQVGLQYSPFALSLINTDARDASYFGSGAGIYIGNVLTTGLFNPNGVSYTSPVIAGFQASAMLALGGQPGDVQAGRQYSARLKYHYGGLVVDAAMYNGNAGGTAATTPIPSAVAFTGRTIGAIYEFGSWTLKASFANFKVAGAFDTRVYDGGLSYFVTPSVKVDAGVWYVSDGNNTANHTILAATGAQYFLSKRTALYGQVAYVNNHGAMHTGLSINNALHEASGSTTGVNVGIRHSF</sequence>
<dbReference type="PANTHER" id="PTHR34501">
    <property type="entry name" value="PROTEIN YDDL-RELATED"/>
    <property type="match status" value="1"/>
</dbReference>
<evidence type="ECO:0000256" key="7">
    <source>
        <dbReference type="ARBA" id="ARBA00023065"/>
    </source>
</evidence>
<keyword evidence="4" id="KW-1134">Transmembrane beta strand</keyword>
<accession>A0A4V1PQR7</accession>
<dbReference type="InterPro" id="IPR050298">
    <property type="entry name" value="Gram-neg_bact_OMP"/>
</dbReference>
<dbReference type="GO" id="GO:0009279">
    <property type="term" value="C:cell outer membrane"/>
    <property type="evidence" value="ECO:0007669"/>
    <property type="project" value="UniProtKB-SubCell"/>
</dbReference>
<keyword evidence="5" id="KW-0812">Transmembrane</keyword>
<dbReference type="GO" id="GO:0015288">
    <property type="term" value="F:porin activity"/>
    <property type="evidence" value="ECO:0007669"/>
    <property type="project" value="UniProtKB-KW"/>
</dbReference>
<evidence type="ECO:0000256" key="8">
    <source>
        <dbReference type="ARBA" id="ARBA00023114"/>
    </source>
</evidence>
<dbReference type="OrthoDB" id="8961834at2"/>
<evidence type="ECO:0000313" key="13">
    <source>
        <dbReference type="Proteomes" id="UP000289650"/>
    </source>
</evidence>
<name>A0A4V1PQR7_9BURK</name>
<dbReference type="PANTHER" id="PTHR34501:SF9">
    <property type="entry name" value="MAJOR OUTER MEMBRANE PROTEIN P.IA"/>
    <property type="match status" value="1"/>
</dbReference>
<evidence type="ECO:0000256" key="1">
    <source>
        <dbReference type="ARBA" id="ARBA00004571"/>
    </source>
</evidence>
<keyword evidence="8" id="KW-0626">Porin</keyword>
<dbReference type="InterPro" id="IPR002299">
    <property type="entry name" value="Porin_Neis"/>
</dbReference>
<dbReference type="AlphaFoldDB" id="A0A4V1PQR7"/>
<gene>
    <name evidence="12" type="ORF">D1006_33195</name>
</gene>
<dbReference type="GO" id="GO:0034220">
    <property type="term" value="P:monoatomic ion transmembrane transport"/>
    <property type="evidence" value="ECO:0007669"/>
    <property type="project" value="InterPro"/>
</dbReference>
<dbReference type="Proteomes" id="UP000289650">
    <property type="component" value="Unassembled WGS sequence"/>
</dbReference>
<keyword evidence="9" id="KW-0472">Membrane</keyword>
<dbReference type="InterPro" id="IPR023614">
    <property type="entry name" value="Porin_dom_sf"/>
</dbReference>
<dbReference type="RefSeq" id="WP_129517482.1">
    <property type="nucleotide sequence ID" value="NZ_QWEX01000003.1"/>
</dbReference>
<feature type="domain" description="Porin" evidence="11">
    <location>
        <begin position="19"/>
        <end position="333"/>
    </location>
</feature>
<dbReference type="Gene3D" id="2.40.160.10">
    <property type="entry name" value="Porin"/>
    <property type="match status" value="1"/>
</dbReference>
<evidence type="ECO:0000256" key="5">
    <source>
        <dbReference type="ARBA" id="ARBA00022692"/>
    </source>
</evidence>